<dbReference type="RefSeq" id="YP_001425768.1">
    <property type="nucleotide sequence ID" value="NC_008603.1"/>
</dbReference>
<sequence length="70" mass="7804">MTSAISRMSRGTSLRKTLIMMSEAMIVRGLRPESKIPVCWSAMLRTNLRSVFLCSSEMLNLAIVAEIRAS</sequence>
<dbReference type="GeneID" id="5469944"/>
<organismHost>
    <name type="scientific">Paramecium bursaria</name>
    <dbReference type="NCBI Taxonomy" id="74790"/>
</organismHost>
<dbReference type="KEGG" id="vg:5469944"/>
<organism evidence="1 2">
    <name type="scientific">Paramecium bursaria Chlorella virus FR483</name>
    <name type="common">PBCV-FR483</name>
    <dbReference type="NCBI Taxonomy" id="399781"/>
    <lineage>
        <taxon>Viruses</taxon>
        <taxon>Varidnaviria</taxon>
        <taxon>Bamfordvirae</taxon>
        <taxon>Nucleocytoviricota</taxon>
        <taxon>Megaviricetes</taxon>
        <taxon>Algavirales</taxon>
        <taxon>Phycodnaviridae</taxon>
        <taxon>Chlorovirus</taxon>
        <taxon>Chlorovirus conductrix</taxon>
        <taxon>Paramecium bursaria Chlorella virus A1</taxon>
    </lineage>
</organism>
<evidence type="ECO:0000313" key="2">
    <source>
        <dbReference type="Proteomes" id="UP000204095"/>
    </source>
</evidence>
<proteinExistence type="predicted"/>
<protein>
    <submittedName>
        <fullName evidence="1">Uncharacterized protein n136R</fullName>
    </submittedName>
</protein>
<dbReference type="EMBL" id="DQ890022">
    <property type="protein sequence ID" value="ABT15421.1"/>
    <property type="molecule type" value="Genomic_DNA"/>
</dbReference>
<reference evidence="1 2" key="1">
    <citation type="journal article" date="2007" name="Virology">
        <title>Sequence and annotation of the 314-kb MT325 and the 321-kb FR483 viruses that infect Chlorella Pbi.</title>
        <authorList>
            <person name="Fitzgerald L.A."/>
            <person name="Graves M.V."/>
            <person name="Li X."/>
            <person name="Feldblyum T."/>
            <person name="Hartigan J."/>
            <person name="Van Etten J.L."/>
        </authorList>
    </citation>
    <scope>NUCLEOTIDE SEQUENCE [LARGE SCALE GENOMIC DNA]</scope>
    <source>
        <strain evidence="1 2">FR483</strain>
    </source>
</reference>
<gene>
    <name evidence="1" type="primary">n136R</name>
    <name evidence="1" type="ORF">FR483_n136R</name>
</gene>
<accession>A7J6J0</accession>
<name>A7J6J0_PBCVF</name>
<dbReference type="Proteomes" id="UP000204095">
    <property type="component" value="Segment"/>
</dbReference>
<evidence type="ECO:0000313" key="1">
    <source>
        <dbReference type="EMBL" id="ABT15421.1"/>
    </source>
</evidence>